<dbReference type="RefSeq" id="WP_045095509.1">
    <property type="nucleotide sequence ID" value="NZ_LN614827.1"/>
</dbReference>
<dbReference type="STRING" id="1212491.LFA_1515"/>
<keyword evidence="1" id="KW-0175">Coiled coil</keyword>
<feature type="coiled-coil region" evidence="1">
    <location>
        <begin position="1445"/>
        <end position="1587"/>
    </location>
</feature>
<dbReference type="OrthoDB" id="5651329at2"/>
<keyword evidence="2" id="KW-1133">Transmembrane helix</keyword>
<accession>A0A098G4N5</accession>
<keyword evidence="4" id="KW-1185">Reference proteome</keyword>
<evidence type="ECO:0000313" key="3">
    <source>
        <dbReference type="EMBL" id="CEG56931.1"/>
    </source>
</evidence>
<proteinExistence type="predicted"/>
<organism evidence="3 4">
    <name type="scientific">Legionella fallonii LLAP-10</name>
    <dbReference type="NCBI Taxonomy" id="1212491"/>
    <lineage>
        <taxon>Bacteria</taxon>
        <taxon>Pseudomonadati</taxon>
        <taxon>Pseudomonadota</taxon>
        <taxon>Gammaproteobacteria</taxon>
        <taxon>Legionellales</taxon>
        <taxon>Legionellaceae</taxon>
        <taxon>Legionella</taxon>
    </lineage>
</organism>
<feature type="coiled-coil region" evidence="1">
    <location>
        <begin position="792"/>
        <end position="1407"/>
    </location>
</feature>
<evidence type="ECO:0000256" key="1">
    <source>
        <dbReference type="SAM" id="Coils"/>
    </source>
</evidence>
<dbReference type="Proteomes" id="UP000032430">
    <property type="component" value="Chromosome I"/>
</dbReference>
<feature type="transmembrane region" description="Helical" evidence="2">
    <location>
        <begin position="1695"/>
        <end position="1722"/>
    </location>
</feature>
<dbReference type="EMBL" id="LN614827">
    <property type="protein sequence ID" value="CEG56931.1"/>
    <property type="molecule type" value="Genomic_DNA"/>
</dbReference>
<sequence length="1786" mass="202404">MPKNIDLTVFSQLLGRQIQDSRIENDNIILVDAERDVSDRPVLNPNYFLFMLGTDTVYTHLPTTNLEKEADRKSYENGETLSYTARVVATKMGELEPDLTGQPLSFSTPSVDVVNGPTTRGTEVGERIALGLFLVLKAIAEGKENIVIPAHSRGAVETILMLHELDRVKTELKQNPKKSLYTILLESPCYYTRNAVAKFFKDVKEADNVRASLSARLSNAKVNAFLMDPVPGGRYMFIPGIAWRDDRFFQKPPSNAAELLIFRDERSRCFKPIIPSGLTPIVTPGHHGTASGNIYTQQMYPVVVEKGANDTSTVQQLAVGKLLNFINKHTGLFDSPTEEINLEHPKLDALTNRFLNKSQAERSKLLLDLYQRVHENDAAYKLLAKGGYAYLGTESAKAGTRLVHYGAHNSMGLDTVVTSLDGQFVNAEHASLYLHDQMEFSLDDDKDELDTLTSKFSVVLTKLFQGFKDDNAKIKALLEETPQRKVTFQALLVFVDSISQKYLRNHLSEETKTNLLREIDTIFGILESFKTVTAEDSINGIITECEEMLRLGIQKTANSHYSALLDQTVKLEKESEYFLAPNEEFASVFDSFLKAMEAKLSEENEVTGLLQTIYGKLSSVDPVTVKSVGKALQDEVLALSLNENESAPKAIGVLSELVTDKTLALDRYLDAEIPNKDVFFAELNRVYDNLVSLINGHLHVQKIVGKEKLEFTPRKLAIHQEAVIKLAAQILLKKKIDLHDKPDSMDVEFFKKVKAQAIALGADNPDIIDLQRLILKLGEEKQLVKIGIEQLVKEHQTEIEKLHQVLDEKLEQEKTTHGKEKEQLSLTIDQLHSDIESLNRTNGEKLRQLEVQLETAESKVNELQTELQQLDVTSKEAINELRKNAETAAREYREELAHQQQAAERTLNETTQRLTSEKEELQEQLRLAHDDHQQDKEQAGEAIKKLQTQLQQLDVTSKEAINELRKNAETAAREYREELAHQQQAAERTLNETTQRLTSEKEELQEQLRLAHDDHQQDKEQAGEAIKELQTQLQQLDVTSKETINELRQKAETAAREHSEELVRQQHAAERTLNEATQRFTFEKEELQKQLRLAEGEHQQDQEKADEAIKELQTQLQQLDITSKEAINELRQKAETAAKKYSEELAHQQQVAESTLNEATQRFTFEKEELQKQLRLAEGEHQQDQEKADEAIKELQTQLQQLDVTSKEAINELRQKAETAAKKYSEELAHQQQAAESTLNEATQRFTFEKEELQKQLRLAEGEHQQDQEKAVEAIKELQTQLQQLDVTSKETINELRQKAETAAKKYSEELAHQQQVAESTLNEATQRFTFEKEELQKQLRLAEGEHQQDQEKADEAIKELQTQLQQLDVTSKEAINELRQKAETAAKKYSEELAHQQQVAESILNEATKQLTTEKAQLQDRLEKQLLLAQGAHQQDQKKAGEAIKELRTQLQQLDVTSKDTIRELQQKADTAAQEHSEELARQQKVAERVLKETIARLTNDKNGLEVQLNKKLELSGNAHEQDKAQFEREIKGLQQQLASLKSHISLLQEQTATTTADAGSQLKMLQAEQQKQAKLIADLQTEKERTCFNIIAEQLLPLTKEYAAYLEREALKVNPSFTPTNYKTPASFTGLPADQEKYAKVIAKYSVVQNLLIDLTDKDAHPLPSERITYFTKSLKKADVELKQHRDAEWIKYFNASMVALVVCTGILPGLLVLLTYAAVKGNPFRLFTQSKGEQFVDKVDYSLSDLHKGKSIGFFTQVEDGLSEDKLLEDELSASSKKVPPVA</sequence>
<keyword evidence="2" id="KW-0472">Membrane</keyword>
<keyword evidence="2" id="KW-0812">Transmembrane</keyword>
<name>A0A098G4N5_9GAMM</name>
<dbReference type="KEGG" id="lfa:LFA_1515"/>
<dbReference type="HOGENOM" id="CLU_238444_0_0_6"/>
<evidence type="ECO:0000256" key="2">
    <source>
        <dbReference type="SAM" id="Phobius"/>
    </source>
</evidence>
<protein>
    <submittedName>
        <fullName evidence="3">Uncharacterized protein</fullName>
    </submittedName>
</protein>
<gene>
    <name evidence="3" type="ORF">LFA_1515</name>
</gene>
<evidence type="ECO:0000313" key="4">
    <source>
        <dbReference type="Proteomes" id="UP000032430"/>
    </source>
</evidence>
<reference evidence="4" key="1">
    <citation type="submission" date="2014-09" db="EMBL/GenBank/DDBJ databases">
        <authorList>
            <person name="Gomez-Valero L."/>
        </authorList>
    </citation>
    <scope>NUCLEOTIDE SEQUENCE [LARGE SCALE GENOMIC DNA]</scope>
    <source>
        <strain evidence="4">ATCC700992</strain>
    </source>
</reference>